<dbReference type="AlphaFoldDB" id="A0A318ZI32"/>
<dbReference type="Proteomes" id="UP000248349">
    <property type="component" value="Unassembled WGS sequence"/>
</dbReference>
<evidence type="ECO:0000313" key="2">
    <source>
        <dbReference type="EMBL" id="PYH46427.1"/>
    </source>
</evidence>
<protein>
    <submittedName>
        <fullName evidence="2">Uncharacterized protein</fullName>
    </submittedName>
</protein>
<organism evidence="2 3">
    <name type="scientific">Aspergillus saccharolyticus JOP 1030-1</name>
    <dbReference type="NCBI Taxonomy" id="1450539"/>
    <lineage>
        <taxon>Eukaryota</taxon>
        <taxon>Fungi</taxon>
        <taxon>Dikarya</taxon>
        <taxon>Ascomycota</taxon>
        <taxon>Pezizomycotina</taxon>
        <taxon>Eurotiomycetes</taxon>
        <taxon>Eurotiomycetidae</taxon>
        <taxon>Eurotiales</taxon>
        <taxon>Aspergillaceae</taxon>
        <taxon>Aspergillus</taxon>
        <taxon>Aspergillus subgen. Circumdati</taxon>
    </lineage>
</organism>
<keyword evidence="1" id="KW-0732">Signal</keyword>
<feature type="chain" id="PRO_5016342341" evidence="1">
    <location>
        <begin position="18"/>
        <end position="94"/>
    </location>
</feature>
<dbReference type="GeneID" id="37078538"/>
<dbReference type="EMBL" id="KZ821227">
    <property type="protein sequence ID" value="PYH46427.1"/>
    <property type="molecule type" value="Genomic_DNA"/>
</dbReference>
<feature type="signal peptide" evidence="1">
    <location>
        <begin position="1"/>
        <end position="17"/>
    </location>
</feature>
<keyword evidence="3" id="KW-1185">Reference proteome</keyword>
<proteinExistence type="predicted"/>
<dbReference type="RefSeq" id="XP_025432409.1">
    <property type="nucleotide sequence ID" value="XM_025577309.1"/>
</dbReference>
<evidence type="ECO:0000256" key="1">
    <source>
        <dbReference type="SAM" id="SignalP"/>
    </source>
</evidence>
<sequence length="94" mass="9934">MQLKALLLALTASLAAADWIEYCPFAKDKSGMLQHPYCCDSYGPAPNTDLAMEGFGCQALADPAPSCPNGAAVACCYTINTQFICTADGVYEDD</sequence>
<name>A0A318ZI32_9EURO</name>
<accession>A0A318ZI32</accession>
<evidence type="ECO:0000313" key="3">
    <source>
        <dbReference type="Proteomes" id="UP000248349"/>
    </source>
</evidence>
<dbReference type="OrthoDB" id="4269539at2759"/>
<gene>
    <name evidence="2" type="ORF">BP01DRAFT_381485</name>
</gene>
<reference evidence="2 3" key="1">
    <citation type="submission" date="2016-12" db="EMBL/GenBank/DDBJ databases">
        <title>The genomes of Aspergillus section Nigri reveals drivers in fungal speciation.</title>
        <authorList>
            <consortium name="DOE Joint Genome Institute"/>
            <person name="Vesth T.C."/>
            <person name="Nybo J."/>
            <person name="Theobald S."/>
            <person name="Brandl J."/>
            <person name="Frisvad J.C."/>
            <person name="Nielsen K.F."/>
            <person name="Lyhne E.K."/>
            <person name="Kogle M.E."/>
            <person name="Kuo A."/>
            <person name="Riley R."/>
            <person name="Clum A."/>
            <person name="Nolan M."/>
            <person name="Lipzen A."/>
            <person name="Salamov A."/>
            <person name="Henrissat B."/>
            <person name="Wiebenga A."/>
            <person name="De Vries R.P."/>
            <person name="Grigoriev I.V."/>
            <person name="Mortensen U.H."/>
            <person name="Andersen M.R."/>
            <person name="Baker S.E."/>
        </authorList>
    </citation>
    <scope>NUCLEOTIDE SEQUENCE [LARGE SCALE GENOMIC DNA]</scope>
    <source>
        <strain evidence="2 3">JOP 1030-1</strain>
    </source>
</reference>